<proteinExistence type="inferred from homology"/>
<name>A0A921Q108_SORBI</name>
<evidence type="ECO:0000256" key="5">
    <source>
        <dbReference type="SAM" id="SignalP"/>
    </source>
</evidence>
<keyword evidence="2 5" id="KW-0732">Signal</keyword>
<dbReference type="PANTHER" id="PTHR22835">
    <property type="entry name" value="ZINC FINGER FYVE DOMAIN CONTAINING PROTEIN"/>
    <property type="match status" value="1"/>
</dbReference>
<evidence type="ECO:0000313" key="7">
    <source>
        <dbReference type="Proteomes" id="UP000807115"/>
    </source>
</evidence>
<dbReference type="KEGG" id="sbi:8069172"/>
<dbReference type="OrthoDB" id="645938at2759"/>
<dbReference type="PANTHER" id="PTHR22835:SF237">
    <property type="entry name" value="OS06G0156700 PROTEIN"/>
    <property type="match status" value="1"/>
</dbReference>
<reference evidence="6" key="1">
    <citation type="journal article" date="2019" name="BMC Genomics">
        <title>A new reference genome for Sorghum bicolor reveals high levels of sequence similarity between sweet and grain genotypes: implications for the genetics of sugar metabolism.</title>
        <authorList>
            <person name="Cooper E.A."/>
            <person name="Brenton Z.W."/>
            <person name="Flinn B.S."/>
            <person name="Jenkins J."/>
            <person name="Shu S."/>
            <person name="Flowers D."/>
            <person name="Luo F."/>
            <person name="Wang Y."/>
            <person name="Xia P."/>
            <person name="Barry K."/>
            <person name="Daum C."/>
            <person name="Lipzen A."/>
            <person name="Yoshinaga Y."/>
            <person name="Schmutz J."/>
            <person name="Saski C."/>
            <person name="Vermerris W."/>
            <person name="Kresovich S."/>
        </authorList>
    </citation>
    <scope>NUCLEOTIDE SEQUENCE</scope>
</reference>
<dbReference type="InterPro" id="IPR001087">
    <property type="entry name" value="GDSL"/>
</dbReference>
<evidence type="ECO:0000256" key="3">
    <source>
        <dbReference type="ARBA" id="ARBA00022801"/>
    </source>
</evidence>
<dbReference type="Proteomes" id="UP000807115">
    <property type="component" value="Chromosome 10"/>
</dbReference>
<keyword evidence="3" id="KW-0378">Hydrolase</keyword>
<evidence type="ECO:0000256" key="1">
    <source>
        <dbReference type="ARBA" id="ARBA00008668"/>
    </source>
</evidence>
<organism evidence="6 7">
    <name type="scientific">Sorghum bicolor</name>
    <name type="common">Sorghum</name>
    <name type="synonym">Sorghum vulgare</name>
    <dbReference type="NCBI Taxonomy" id="4558"/>
    <lineage>
        <taxon>Eukaryota</taxon>
        <taxon>Viridiplantae</taxon>
        <taxon>Streptophyta</taxon>
        <taxon>Embryophyta</taxon>
        <taxon>Tracheophyta</taxon>
        <taxon>Spermatophyta</taxon>
        <taxon>Magnoliopsida</taxon>
        <taxon>Liliopsida</taxon>
        <taxon>Poales</taxon>
        <taxon>Poaceae</taxon>
        <taxon>PACMAD clade</taxon>
        <taxon>Panicoideae</taxon>
        <taxon>Andropogonodae</taxon>
        <taxon>Andropogoneae</taxon>
        <taxon>Sorghinae</taxon>
        <taxon>Sorghum</taxon>
    </lineage>
</organism>
<dbReference type="InterPro" id="IPR035669">
    <property type="entry name" value="SGNH_plant_lipase-like"/>
</dbReference>
<sequence>MDPRARALGGAVGLLLVSCFLLAGGGGVVGAGAGHSRFEALFNFGDSLGDTGNICVNKSAADNFMLTFAQPPYGMTYFGHPTCRCSDGRLVVDFLAQELGLPLLPPSKQDGADFRRGASMAIVAATALDFEFLKSIGVGYPVWNNGAMNVQIQWFRDLLPSICGAGAPPGGQRCKDYLARSLFLFGPFGGNDYNAMVLFGLTMDHARNYTPNIVDTVASGVEQLIQLGAVDIVVPGALPAGCFAIYLTSLPSDNPADYDEYGCLKAFNELSVYQNSLLQGRLAGLRARYPSARIVYADYYTHIDRLVRSPARFGFSTGAVPACCGAGGGKYNFELDALCGMKGATACREPSTHESWDGVHFTEAVNRLVAEGWLRGPYCHPPIVTHDQ</sequence>
<comment type="similarity">
    <text evidence="1">Belongs to the 'GDSL' lipolytic enzyme family.</text>
</comment>
<dbReference type="PROSITE" id="PS51257">
    <property type="entry name" value="PROKAR_LIPOPROTEIN"/>
    <property type="match status" value="1"/>
</dbReference>
<keyword evidence="4" id="KW-0325">Glycoprotein</keyword>
<evidence type="ECO:0000256" key="2">
    <source>
        <dbReference type="ARBA" id="ARBA00022729"/>
    </source>
</evidence>
<dbReference type="Gramene" id="EER87874">
    <property type="protein sequence ID" value="EER87874"/>
    <property type="gene ID" value="SORBI_3010G044600"/>
</dbReference>
<feature type="signal peptide" evidence="5">
    <location>
        <begin position="1"/>
        <end position="30"/>
    </location>
</feature>
<dbReference type="Pfam" id="PF00657">
    <property type="entry name" value="Lipase_GDSL"/>
    <property type="match status" value="1"/>
</dbReference>
<gene>
    <name evidence="6" type="ORF">BDA96_10G052100</name>
</gene>
<dbReference type="InterPro" id="IPR036514">
    <property type="entry name" value="SGNH_hydro_sf"/>
</dbReference>
<dbReference type="AlphaFoldDB" id="A0A921Q108"/>
<evidence type="ECO:0000313" key="6">
    <source>
        <dbReference type="EMBL" id="KAG0512873.1"/>
    </source>
</evidence>
<dbReference type="GO" id="GO:0016788">
    <property type="term" value="F:hydrolase activity, acting on ester bonds"/>
    <property type="evidence" value="ECO:0007669"/>
    <property type="project" value="InterPro"/>
</dbReference>
<reference evidence="6" key="2">
    <citation type="submission" date="2020-10" db="EMBL/GenBank/DDBJ databases">
        <authorList>
            <person name="Cooper E.A."/>
            <person name="Brenton Z.W."/>
            <person name="Flinn B.S."/>
            <person name="Jenkins J."/>
            <person name="Shu S."/>
            <person name="Flowers D."/>
            <person name="Luo F."/>
            <person name="Wang Y."/>
            <person name="Xia P."/>
            <person name="Barry K."/>
            <person name="Daum C."/>
            <person name="Lipzen A."/>
            <person name="Yoshinaga Y."/>
            <person name="Schmutz J."/>
            <person name="Saski C."/>
            <person name="Vermerris W."/>
            <person name="Kresovich S."/>
        </authorList>
    </citation>
    <scope>NUCLEOTIDE SEQUENCE</scope>
</reference>
<feature type="chain" id="PRO_5037779008" description="Esterase" evidence="5">
    <location>
        <begin position="31"/>
        <end position="388"/>
    </location>
</feature>
<evidence type="ECO:0000256" key="4">
    <source>
        <dbReference type="ARBA" id="ARBA00023180"/>
    </source>
</evidence>
<comment type="caution">
    <text evidence="6">The sequence shown here is derived from an EMBL/GenBank/DDBJ whole genome shotgun (WGS) entry which is preliminary data.</text>
</comment>
<dbReference type="Gene3D" id="3.40.50.1110">
    <property type="entry name" value="SGNH hydrolase"/>
    <property type="match status" value="1"/>
</dbReference>
<dbReference type="OMA" id="VQIQWFR"/>
<dbReference type="CDD" id="cd01837">
    <property type="entry name" value="SGNH_plant_lipase_like"/>
    <property type="match status" value="1"/>
</dbReference>
<evidence type="ECO:0008006" key="8">
    <source>
        <dbReference type="Google" id="ProtNLM"/>
    </source>
</evidence>
<dbReference type="EMBL" id="CM027689">
    <property type="protein sequence ID" value="KAG0512873.1"/>
    <property type="molecule type" value="Genomic_DNA"/>
</dbReference>
<protein>
    <recommendedName>
        <fullName evidence="8">Esterase</fullName>
    </recommendedName>
</protein>
<accession>A0A921Q108</accession>